<dbReference type="InterPro" id="IPR017853">
    <property type="entry name" value="GH"/>
</dbReference>
<feature type="chain" id="PRO_5022180595" description="Glycoside hydrolase family 5 domain-containing protein" evidence="1">
    <location>
        <begin position="26"/>
        <end position="490"/>
    </location>
</feature>
<name>A0A518G174_9BACT</name>
<feature type="signal peptide" evidence="1">
    <location>
        <begin position="1"/>
        <end position="25"/>
    </location>
</feature>
<evidence type="ECO:0008006" key="4">
    <source>
        <dbReference type="Google" id="ProtNLM"/>
    </source>
</evidence>
<dbReference type="EMBL" id="CP036298">
    <property type="protein sequence ID" value="QDV22355.1"/>
    <property type="molecule type" value="Genomic_DNA"/>
</dbReference>
<evidence type="ECO:0000313" key="3">
    <source>
        <dbReference type="Proteomes" id="UP000318017"/>
    </source>
</evidence>
<accession>A0A518G174</accession>
<keyword evidence="3" id="KW-1185">Reference proteome</keyword>
<dbReference type="Proteomes" id="UP000318017">
    <property type="component" value="Chromosome"/>
</dbReference>
<dbReference type="RefSeq" id="WP_145073792.1">
    <property type="nucleotide sequence ID" value="NZ_CP036298.1"/>
</dbReference>
<gene>
    <name evidence="2" type="ORF">Q31a_06390</name>
</gene>
<sequence length="490" mass="54775" precursor="true">MSTPPIRWLALACVMICFLPHTLRAQAPSKSQESHFQLHPDNSRYFLFRGKPTVLVTSAEHYGVLLNRKFDFEAYFAELSSHGLNHSRVFSGVYREIIGSFGITQNPLAPLDRDYLSPWARATHGKAGDERKFDLEQWDPEYFERLHALVASASRHAIVLELTLFCPMYEPALWDVNPMNVRNNVNGVGDCSFTECYSVERQDLLDVQIRLVEKLVAELAPYDNLYYEVCNEPYVKQVPEAWQRRIIDAIVAAQDDVGCQKLISINVANGSARVVEPHPAISLFNFHYCHPPKAVAENWHLNKAIGENETGFRGAADFIYRTEGWDFMLAGGALYNNLDYSFSAEHPDGSLTGYKSPGGGSRALRSQLGLLKRSLETLPLTQLEPQTGDFVSASMGLQASAIGSAKHGYLVYVHVALPGKLKNMPLDEFRQPIAEASLTMQLPEGKYQVFLLDPRSGSKTELEVISSRGGPVTLPLPTFRTDTALLLIRQ</sequence>
<protein>
    <recommendedName>
        <fullName evidence="4">Glycoside hydrolase family 5 domain-containing protein</fullName>
    </recommendedName>
</protein>
<organism evidence="2 3">
    <name type="scientific">Aureliella helgolandensis</name>
    <dbReference type="NCBI Taxonomy" id="2527968"/>
    <lineage>
        <taxon>Bacteria</taxon>
        <taxon>Pseudomonadati</taxon>
        <taxon>Planctomycetota</taxon>
        <taxon>Planctomycetia</taxon>
        <taxon>Pirellulales</taxon>
        <taxon>Pirellulaceae</taxon>
        <taxon>Aureliella</taxon>
    </lineage>
</organism>
<proteinExistence type="predicted"/>
<evidence type="ECO:0000313" key="2">
    <source>
        <dbReference type="EMBL" id="QDV22355.1"/>
    </source>
</evidence>
<dbReference type="AlphaFoldDB" id="A0A518G174"/>
<keyword evidence="1" id="KW-0732">Signal</keyword>
<evidence type="ECO:0000256" key="1">
    <source>
        <dbReference type="SAM" id="SignalP"/>
    </source>
</evidence>
<dbReference type="Gene3D" id="3.20.20.80">
    <property type="entry name" value="Glycosidases"/>
    <property type="match status" value="1"/>
</dbReference>
<reference evidence="2 3" key="1">
    <citation type="submission" date="2019-02" db="EMBL/GenBank/DDBJ databases">
        <title>Deep-cultivation of Planctomycetes and their phenomic and genomic characterization uncovers novel biology.</title>
        <authorList>
            <person name="Wiegand S."/>
            <person name="Jogler M."/>
            <person name="Boedeker C."/>
            <person name="Pinto D."/>
            <person name="Vollmers J."/>
            <person name="Rivas-Marin E."/>
            <person name="Kohn T."/>
            <person name="Peeters S.H."/>
            <person name="Heuer A."/>
            <person name="Rast P."/>
            <person name="Oberbeckmann S."/>
            <person name="Bunk B."/>
            <person name="Jeske O."/>
            <person name="Meyerdierks A."/>
            <person name="Storesund J.E."/>
            <person name="Kallscheuer N."/>
            <person name="Luecker S."/>
            <person name="Lage O.M."/>
            <person name="Pohl T."/>
            <person name="Merkel B.J."/>
            <person name="Hornburger P."/>
            <person name="Mueller R.-W."/>
            <person name="Bruemmer F."/>
            <person name="Labrenz M."/>
            <person name="Spormann A.M."/>
            <person name="Op den Camp H."/>
            <person name="Overmann J."/>
            <person name="Amann R."/>
            <person name="Jetten M.S.M."/>
            <person name="Mascher T."/>
            <person name="Medema M.H."/>
            <person name="Devos D.P."/>
            <person name="Kaster A.-K."/>
            <person name="Ovreas L."/>
            <person name="Rohde M."/>
            <person name="Galperin M.Y."/>
            <person name="Jogler C."/>
        </authorList>
    </citation>
    <scope>NUCLEOTIDE SEQUENCE [LARGE SCALE GENOMIC DNA]</scope>
    <source>
        <strain evidence="2 3">Q31a</strain>
    </source>
</reference>
<dbReference type="OrthoDB" id="154460at2"/>
<dbReference type="SUPFAM" id="SSF51445">
    <property type="entry name" value="(Trans)glycosidases"/>
    <property type="match status" value="1"/>
</dbReference>
<dbReference type="KEGG" id="ahel:Q31a_06390"/>